<dbReference type="EMBL" id="KI925454">
    <property type="protein sequence ID" value="ETW86499.1"/>
    <property type="molecule type" value="Genomic_DNA"/>
</dbReference>
<sequence>MALCKFPKPTLKIWEEDARHLGDILADSLPPARDPHERTSLLSIDSASFELDTLVTLRLAHHIDQAETGMRHKAGVEPTAEARLRSKILMQYREMLENATDCGIGTGIEHAVCTKSLGAKQATSAAPLASSTGNAANAEQAAAGRVNANETKRANAFTKKGLPRFTIGAEVSEARPLQTAAGRGYALVFAHGQICLAQVLDIYKKSGGKVGKHG</sequence>
<gene>
    <name evidence="1" type="ORF">HETIRDRAFT_412933</name>
</gene>
<dbReference type="AlphaFoldDB" id="W4KLB8"/>
<dbReference type="HOGENOM" id="CLU_1289059_0_0_1"/>
<dbReference type="Proteomes" id="UP000030671">
    <property type="component" value="Unassembled WGS sequence"/>
</dbReference>
<dbReference type="InParanoid" id="W4KLB8"/>
<keyword evidence="2" id="KW-1185">Reference proteome</keyword>
<accession>W4KLB8</accession>
<evidence type="ECO:0000313" key="2">
    <source>
        <dbReference type="Proteomes" id="UP000030671"/>
    </source>
</evidence>
<name>W4KLB8_HETIT</name>
<dbReference type="RefSeq" id="XP_009540515.1">
    <property type="nucleotide sequence ID" value="XM_009542220.1"/>
</dbReference>
<dbReference type="GeneID" id="20673079"/>
<proteinExistence type="predicted"/>
<evidence type="ECO:0000313" key="1">
    <source>
        <dbReference type="EMBL" id="ETW86499.1"/>
    </source>
</evidence>
<dbReference type="KEGG" id="hir:HETIRDRAFT_412933"/>
<protein>
    <submittedName>
        <fullName evidence="1">Uncharacterized protein</fullName>
    </submittedName>
</protein>
<reference evidence="1 2" key="1">
    <citation type="journal article" date="2012" name="New Phytol.">
        <title>Insight into trade-off between wood decay and parasitism from the genome of a fungal forest pathogen.</title>
        <authorList>
            <person name="Olson A."/>
            <person name="Aerts A."/>
            <person name="Asiegbu F."/>
            <person name="Belbahri L."/>
            <person name="Bouzid O."/>
            <person name="Broberg A."/>
            <person name="Canback B."/>
            <person name="Coutinho P.M."/>
            <person name="Cullen D."/>
            <person name="Dalman K."/>
            <person name="Deflorio G."/>
            <person name="van Diepen L.T."/>
            <person name="Dunand C."/>
            <person name="Duplessis S."/>
            <person name="Durling M."/>
            <person name="Gonthier P."/>
            <person name="Grimwood J."/>
            <person name="Fossdal C.G."/>
            <person name="Hansson D."/>
            <person name="Henrissat B."/>
            <person name="Hietala A."/>
            <person name="Himmelstrand K."/>
            <person name="Hoffmeister D."/>
            <person name="Hogberg N."/>
            <person name="James T.Y."/>
            <person name="Karlsson M."/>
            <person name="Kohler A."/>
            <person name="Kues U."/>
            <person name="Lee Y.H."/>
            <person name="Lin Y.C."/>
            <person name="Lind M."/>
            <person name="Lindquist E."/>
            <person name="Lombard V."/>
            <person name="Lucas S."/>
            <person name="Lunden K."/>
            <person name="Morin E."/>
            <person name="Murat C."/>
            <person name="Park J."/>
            <person name="Raffaello T."/>
            <person name="Rouze P."/>
            <person name="Salamov A."/>
            <person name="Schmutz J."/>
            <person name="Solheim H."/>
            <person name="Stahlberg J."/>
            <person name="Velez H."/>
            <person name="de Vries R.P."/>
            <person name="Wiebenga A."/>
            <person name="Woodward S."/>
            <person name="Yakovlev I."/>
            <person name="Garbelotto M."/>
            <person name="Martin F."/>
            <person name="Grigoriev I.V."/>
            <person name="Stenlid J."/>
        </authorList>
    </citation>
    <scope>NUCLEOTIDE SEQUENCE [LARGE SCALE GENOMIC DNA]</scope>
    <source>
        <strain evidence="1 2">TC 32-1</strain>
    </source>
</reference>
<organism evidence="1 2">
    <name type="scientific">Heterobasidion irregulare (strain TC 32-1)</name>
    <dbReference type="NCBI Taxonomy" id="747525"/>
    <lineage>
        <taxon>Eukaryota</taxon>
        <taxon>Fungi</taxon>
        <taxon>Dikarya</taxon>
        <taxon>Basidiomycota</taxon>
        <taxon>Agaricomycotina</taxon>
        <taxon>Agaricomycetes</taxon>
        <taxon>Russulales</taxon>
        <taxon>Bondarzewiaceae</taxon>
        <taxon>Heterobasidion</taxon>
        <taxon>Heterobasidion annosum species complex</taxon>
    </lineage>
</organism>